<dbReference type="PROSITE" id="PS00107">
    <property type="entry name" value="PROTEIN_KINASE_ATP"/>
    <property type="match status" value="1"/>
</dbReference>
<keyword evidence="1" id="KW-0808">Transferase</keyword>
<dbReference type="InterPro" id="IPR000719">
    <property type="entry name" value="Prot_kinase_dom"/>
</dbReference>
<feature type="domain" description="Protein kinase" evidence="9">
    <location>
        <begin position="27"/>
        <end position="316"/>
    </location>
</feature>
<evidence type="ECO:0000256" key="8">
    <source>
        <dbReference type="SAM" id="Phobius"/>
    </source>
</evidence>
<dbReference type="InterPro" id="IPR011009">
    <property type="entry name" value="Kinase-like_dom_sf"/>
</dbReference>
<dbReference type="RefSeq" id="WP_406695292.1">
    <property type="nucleotide sequence ID" value="NZ_CP155447.1"/>
</dbReference>
<dbReference type="SUPFAM" id="SSF56112">
    <property type="entry name" value="Protein kinase-like (PK-like)"/>
    <property type="match status" value="1"/>
</dbReference>
<dbReference type="Gene3D" id="1.10.510.10">
    <property type="entry name" value="Transferase(Phosphotransferase) domain 1"/>
    <property type="match status" value="1"/>
</dbReference>
<evidence type="ECO:0000256" key="6">
    <source>
        <dbReference type="PROSITE-ProRule" id="PRU10141"/>
    </source>
</evidence>
<evidence type="ECO:0000313" key="10">
    <source>
        <dbReference type="EMBL" id="XBH02550.1"/>
    </source>
</evidence>
<dbReference type="PANTHER" id="PTHR43289">
    <property type="entry name" value="MITOGEN-ACTIVATED PROTEIN KINASE KINASE KINASE 20-RELATED"/>
    <property type="match status" value="1"/>
</dbReference>
<sequence length="1220" mass="134206">MEGGTTSKLSDPDRNGAAPAQVAAGRYELFGEIGRGGMGLVHKGHDQRLGRDLAFKVLLPEHAGCAELVRRFIEEARVGGQLQHPGIAPVYDRGILADQRPFFTMRLVEGRTMRDLLSDRPGPPADLSRFLAIFQAVCQTMAYAHAHGVIHRDLKPSNIMVGGFGEVQVMDWGLAKVLERATRRPADGPCQETTHTIRAGPDAAASRAGSVLGTPAYMSPEQARGQTDRIDERTDVFALGAILCELLSGEPPYRTRSTNKVQAMAARADLADAFARLDVCGADTELRQLARHCLSAAPEDRPRQAGEVAGAVTAYLVSVQERLRRAELEAVEARTRTEEESKRRLLADQLASAAQGRADTERSRRRMAVGLMSALMMLSLVIFVAGAWLESQRREKAVRLAATLAKAAGLVGAAQDAPEDRSRLAAANEAVGQLTAIASDARDAPTRERITVLVKRIDAIDRERAVIEKLAEIRAGSLDDPDGTATESGYSDTFIEAGLRVYDQSPDQVGAAIRARSRALAEALTAALDDWASVLRDRYWPADEPSDRPPGSLPSVTRSGELIIPGLRGRFPGLDGPVFDTDQTQQEIRIETLRQLEQGLGLKQAEKLNAMAQAADPNPWRDELRRALGVVDQNQRHNALLQIARDKMTLDQSAYGLDLLARALFDQDEGAMAEEILRTGLGRHPRDQWLNYDLGIVLLSGGRRREALVYLTAARALRPETAHELAHALDSAWERPDAAIAVFEDLTRLRPRNPRHWLCLAKSLRARGRERDALDLEKRALLVAREAIRRNSDDANAHHTLGVLLNRFALLPGRKEGLAHLTIARRLRPKDASIAADLRDTLLHSMGLDHLNLPDLSLLERTTLPDDWPRDLTTAQLGEILTLRDIKQPLSDLDAVRASRKWVEDMAPLMKLMNLARAHSLPHISDSIPLGLSSGIVEMSNPGSRNLPWMPKTLEPSLGISRVLRRNSGHDIYSHRARSDAAALREQIRRHPEEAEPHAELAAVLMAEGQLEEAIAEFQRALDLEPPDTLLAAEVARRLANADRRALLAERLPMVLRGDDKPDGGEDWLSLAEFASERQLYAAAARLYEGAEAAEPELFDTWNGDRRYEAACAAALAGSGIARDQPAPTEADDARLRSRAREWLRADLAVWSEAVTGDEPSERTQAIESLRRWKSTPDLAALRGEEQLAKLPRSERDDWHALWSAVDALLPKTGDGHQDP</sequence>
<dbReference type="Gene3D" id="3.30.200.20">
    <property type="entry name" value="Phosphorylase Kinase, domain 1"/>
    <property type="match status" value="1"/>
</dbReference>
<gene>
    <name evidence="10" type="ORF">V5E97_30110</name>
</gene>
<dbReference type="GO" id="GO:0004674">
    <property type="term" value="F:protein serine/threonine kinase activity"/>
    <property type="evidence" value="ECO:0007669"/>
    <property type="project" value="TreeGrafter"/>
</dbReference>
<dbReference type="InterPro" id="IPR008271">
    <property type="entry name" value="Ser/Thr_kinase_AS"/>
</dbReference>
<evidence type="ECO:0000256" key="5">
    <source>
        <dbReference type="PROSITE-ProRule" id="PRU00339"/>
    </source>
</evidence>
<keyword evidence="3 10" id="KW-0418">Kinase</keyword>
<dbReference type="Gene3D" id="1.25.40.10">
    <property type="entry name" value="Tetratricopeptide repeat domain"/>
    <property type="match status" value="3"/>
</dbReference>
<dbReference type="PROSITE" id="PS00108">
    <property type="entry name" value="PROTEIN_KINASE_ST"/>
    <property type="match status" value="1"/>
</dbReference>
<keyword evidence="4 6" id="KW-0067">ATP-binding</keyword>
<keyword evidence="2 6" id="KW-0547">Nucleotide-binding</keyword>
<keyword evidence="8" id="KW-1133">Transmembrane helix</keyword>
<dbReference type="PROSITE" id="PS50011">
    <property type="entry name" value="PROTEIN_KINASE_DOM"/>
    <property type="match status" value="1"/>
</dbReference>
<dbReference type="InterPro" id="IPR017441">
    <property type="entry name" value="Protein_kinase_ATP_BS"/>
</dbReference>
<evidence type="ECO:0000256" key="3">
    <source>
        <dbReference type="ARBA" id="ARBA00022777"/>
    </source>
</evidence>
<dbReference type="InterPro" id="IPR019734">
    <property type="entry name" value="TPR_rpt"/>
</dbReference>
<dbReference type="GO" id="GO:0005524">
    <property type="term" value="F:ATP binding"/>
    <property type="evidence" value="ECO:0007669"/>
    <property type="project" value="UniProtKB-UniRule"/>
</dbReference>
<dbReference type="SMART" id="SM00220">
    <property type="entry name" value="S_TKc"/>
    <property type="match status" value="1"/>
</dbReference>
<name>A0AAU7CBP9_9BACT</name>
<feature type="coiled-coil region" evidence="7">
    <location>
        <begin position="316"/>
        <end position="343"/>
    </location>
</feature>
<keyword evidence="8" id="KW-0472">Membrane</keyword>
<protein>
    <submittedName>
        <fullName evidence="10">Protein kinase</fullName>
    </submittedName>
</protein>
<feature type="transmembrane region" description="Helical" evidence="8">
    <location>
        <begin position="367"/>
        <end position="389"/>
    </location>
</feature>
<dbReference type="SUPFAM" id="SSF48452">
    <property type="entry name" value="TPR-like"/>
    <property type="match status" value="2"/>
</dbReference>
<evidence type="ECO:0000256" key="7">
    <source>
        <dbReference type="SAM" id="Coils"/>
    </source>
</evidence>
<evidence type="ECO:0000256" key="2">
    <source>
        <dbReference type="ARBA" id="ARBA00022741"/>
    </source>
</evidence>
<reference evidence="10" key="1">
    <citation type="submission" date="2024-05" db="EMBL/GenBank/DDBJ databases">
        <title>Planctomycetes of the genus Singulisphaera possess chitinolytic capabilities.</title>
        <authorList>
            <person name="Ivanova A."/>
        </authorList>
    </citation>
    <scope>NUCLEOTIDE SEQUENCE</scope>
    <source>
        <strain evidence="10">Ch08T</strain>
    </source>
</reference>
<evidence type="ECO:0000259" key="9">
    <source>
        <dbReference type="PROSITE" id="PS50011"/>
    </source>
</evidence>
<dbReference type="CDD" id="cd14014">
    <property type="entry name" value="STKc_PknB_like"/>
    <property type="match status" value="1"/>
</dbReference>
<dbReference type="SMART" id="SM00028">
    <property type="entry name" value="TPR"/>
    <property type="match status" value="4"/>
</dbReference>
<dbReference type="AlphaFoldDB" id="A0AAU7CBP9"/>
<feature type="binding site" evidence="6">
    <location>
        <position position="56"/>
    </location>
    <ligand>
        <name>ATP</name>
        <dbReference type="ChEBI" id="CHEBI:30616"/>
    </ligand>
</feature>
<keyword evidence="7" id="KW-0175">Coiled coil</keyword>
<dbReference type="EMBL" id="CP155447">
    <property type="protein sequence ID" value="XBH02550.1"/>
    <property type="molecule type" value="Genomic_DNA"/>
</dbReference>
<dbReference type="PROSITE" id="PS50293">
    <property type="entry name" value="TPR_REGION"/>
    <property type="match status" value="1"/>
</dbReference>
<dbReference type="PROSITE" id="PS50005">
    <property type="entry name" value="TPR"/>
    <property type="match status" value="1"/>
</dbReference>
<keyword evidence="5" id="KW-0802">TPR repeat</keyword>
<dbReference type="PANTHER" id="PTHR43289:SF6">
    <property type="entry name" value="SERINE_THREONINE-PROTEIN KINASE NEKL-3"/>
    <property type="match status" value="1"/>
</dbReference>
<evidence type="ECO:0000256" key="4">
    <source>
        <dbReference type="ARBA" id="ARBA00022840"/>
    </source>
</evidence>
<evidence type="ECO:0000256" key="1">
    <source>
        <dbReference type="ARBA" id="ARBA00022679"/>
    </source>
</evidence>
<keyword evidence="8" id="KW-0812">Transmembrane</keyword>
<organism evidence="10">
    <name type="scientific">Singulisphaera sp. Ch08</name>
    <dbReference type="NCBI Taxonomy" id="3120278"/>
    <lineage>
        <taxon>Bacteria</taxon>
        <taxon>Pseudomonadati</taxon>
        <taxon>Planctomycetota</taxon>
        <taxon>Planctomycetia</taxon>
        <taxon>Isosphaerales</taxon>
        <taxon>Isosphaeraceae</taxon>
        <taxon>Singulisphaera</taxon>
    </lineage>
</organism>
<dbReference type="InterPro" id="IPR011990">
    <property type="entry name" value="TPR-like_helical_dom_sf"/>
</dbReference>
<dbReference type="Pfam" id="PF00069">
    <property type="entry name" value="Pkinase"/>
    <property type="match status" value="1"/>
</dbReference>
<accession>A0AAU7CBP9</accession>
<proteinExistence type="predicted"/>
<feature type="repeat" description="TPR" evidence="5">
    <location>
        <begin position="995"/>
        <end position="1028"/>
    </location>
</feature>